<organism evidence="7 8">
    <name type="scientific">Polarella glacialis</name>
    <name type="common">Dinoflagellate</name>
    <dbReference type="NCBI Taxonomy" id="89957"/>
    <lineage>
        <taxon>Eukaryota</taxon>
        <taxon>Sar</taxon>
        <taxon>Alveolata</taxon>
        <taxon>Dinophyceae</taxon>
        <taxon>Suessiales</taxon>
        <taxon>Suessiaceae</taxon>
        <taxon>Polarella</taxon>
    </lineage>
</organism>
<feature type="compositionally biased region" description="Polar residues" evidence="4">
    <location>
        <begin position="391"/>
        <end position="405"/>
    </location>
</feature>
<dbReference type="Pfam" id="PF05903">
    <property type="entry name" value="Peptidase_C97"/>
    <property type="match status" value="1"/>
</dbReference>
<dbReference type="GO" id="GO:0006508">
    <property type="term" value="P:proteolysis"/>
    <property type="evidence" value="ECO:0007669"/>
    <property type="project" value="UniProtKB-KW"/>
</dbReference>
<comment type="caution">
    <text evidence="7">The sequence shown here is derived from an EMBL/GenBank/DDBJ whole genome shotgun (WGS) entry which is preliminary data.</text>
</comment>
<comment type="similarity">
    <text evidence="1">Belongs to the DeSI family.</text>
</comment>
<dbReference type="EMBL" id="CAJNNW010036626">
    <property type="protein sequence ID" value="CAE8736130.1"/>
    <property type="molecule type" value="Genomic_DNA"/>
</dbReference>
<feature type="compositionally biased region" description="Basic and acidic residues" evidence="4">
    <location>
        <begin position="605"/>
        <end position="618"/>
    </location>
</feature>
<feature type="region of interest" description="Disordered" evidence="4">
    <location>
        <begin position="270"/>
        <end position="290"/>
    </location>
</feature>
<evidence type="ECO:0000313" key="8">
    <source>
        <dbReference type="Proteomes" id="UP000626109"/>
    </source>
</evidence>
<dbReference type="AlphaFoldDB" id="A0A813LK92"/>
<evidence type="ECO:0000256" key="3">
    <source>
        <dbReference type="ARBA" id="ARBA00022801"/>
    </source>
</evidence>
<feature type="region of interest" description="Disordered" evidence="4">
    <location>
        <begin position="506"/>
        <end position="546"/>
    </location>
</feature>
<accession>A0A813LK92</accession>
<evidence type="ECO:0000259" key="5">
    <source>
        <dbReference type="PROSITE" id="PS51858"/>
    </source>
</evidence>
<keyword evidence="2" id="KW-0645">Protease</keyword>
<dbReference type="GO" id="GO:0016579">
    <property type="term" value="P:protein deubiquitination"/>
    <property type="evidence" value="ECO:0007669"/>
    <property type="project" value="TreeGrafter"/>
</dbReference>
<dbReference type="PROSITE" id="PS51858">
    <property type="entry name" value="PPPDE"/>
    <property type="match status" value="1"/>
</dbReference>
<feature type="compositionally biased region" description="Basic and acidic residues" evidence="4">
    <location>
        <begin position="509"/>
        <end position="532"/>
    </location>
</feature>
<dbReference type="InterPro" id="IPR008580">
    <property type="entry name" value="PPPDE_dom"/>
</dbReference>
<dbReference type="InterPro" id="IPR042266">
    <property type="entry name" value="PPPDE_sf"/>
</dbReference>
<dbReference type="PANTHER" id="PTHR12378">
    <property type="entry name" value="DESUMOYLATING ISOPEPTIDASE"/>
    <property type="match status" value="1"/>
</dbReference>
<keyword evidence="3" id="KW-0378">Hydrolase</keyword>
<dbReference type="EMBL" id="CAJNNW010015031">
    <property type="protein sequence ID" value="CAE8657244.1"/>
    <property type="molecule type" value="Genomic_DNA"/>
</dbReference>
<dbReference type="SMART" id="SM01179">
    <property type="entry name" value="DUF862"/>
    <property type="match status" value="1"/>
</dbReference>
<dbReference type="GO" id="GO:0101005">
    <property type="term" value="F:deubiquitinase activity"/>
    <property type="evidence" value="ECO:0007669"/>
    <property type="project" value="TreeGrafter"/>
</dbReference>
<feature type="region of interest" description="Disordered" evidence="4">
    <location>
        <begin position="383"/>
        <end position="407"/>
    </location>
</feature>
<feature type="domain" description="PPPDE" evidence="5">
    <location>
        <begin position="739"/>
        <end position="885"/>
    </location>
</feature>
<dbReference type="Proteomes" id="UP000626109">
    <property type="component" value="Unassembled WGS sequence"/>
</dbReference>
<proteinExistence type="inferred from homology"/>
<evidence type="ECO:0000256" key="1">
    <source>
        <dbReference type="ARBA" id="ARBA00008140"/>
    </source>
</evidence>
<name>A0A813LK92_POLGL</name>
<gene>
    <name evidence="6" type="ORF">PGLA2088_LOCUS12701</name>
    <name evidence="7" type="ORF">PGLA2088_LOCUS48181</name>
</gene>
<feature type="compositionally biased region" description="Polar residues" evidence="4">
    <location>
        <begin position="564"/>
        <end position="573"/>
    </location>
</feature>
<evidence type="ECO:0000313" key="7">
    <source>
        <dbReference type="EMBL" id="CAE8736130.1"/>
    </source>
</evidence>
<sequence>MLSVAEAALEAWAVVQPEGDTAPVDRLAASLPHIYHLVPDLADCVGDSVLQTLPSGSRVRRLKQLFEPPEDDGNGAEAPFLLGTLRGGTLGPAQGRPEDVQFLSFWRAFSHAARATSTLDVDGVSRVHEEMDGGTLASLGSTLPRVMSAVTEDNSRQEPDGHSTTILLDQVGPELQGQMIVEELDCLRDMVLDRLAEHGGQELPRAALAEAIRLTSEISKVPDFWQHAWESAGLDHDSSWESLSTYSLADLTVILLSWLHDAAAWHPNSLQPGDQHASGSRPPARSLLHEPPVMNNSWEMIDDDLPLLAEHLTAALQMRPSDSAAGTPRRDHMQTVLLDDVSRDPAGEGLACARTATELLFGGDSPSPVARRRRGQNRSAMMFNEDESPHSPDQNSGGESPTTASRGRGFMRSAMIGRLLDDDSPPAEARGRGLMRTAMMLGDDRLPQADFADALHNSSQSSDLDAEKALEAALAGLGLEDSSLGGTANVLRSAICPEQDPGLLFPSRKSHEVAGPKQEDATNNNDDCRGNDHTMALSLGGRQRRSGDDHSIALLLNNNNNNLTEGQWQSSGTPMHAASGSLPPKFSPVPRRKKRTSEASCGADEDVRHSGTPQDRHATPPCKAHPEQATSPAPPSSSPASLIASFQSPIQVNVSQEWVEEASLDSLGRVVVRHQTGYDRALPEVFSLDPGLGFPEGTLERMYCRSAMFPLSPSLPPLSPMSDVRKELESSKPPVPTATAVHVHVYDVTQEDSIRRLNKVLANKHFPLKFGGVFHAGVEVIGEEWSFGYTPSVKYKAVNPDKPKMHPDHNYRQTVVMPKTKLSFLEIQKVINELTDEFHGPSYDLLRRNCCHFADEMCQRLGVGRIPAWVYRLARVGARIDNIIQAAQRLREPASNRVRMPKVPAVSCRN</sequence>
<feature type="region of interest" description="Disordered" evidence="4">
    <location>
        <begin position="563"/>
        <end position="641"/>
    </location>
</feature>
<protein>
    <recommendedName>
        <fullName evidence="5">PPPDE domain-containing protein</fullName>
    </recommendedName>
</protein>
<dbReference type="Gene3D" id="3.90.1720.30">
    <property type="entry name" value="PPPDE domains"/>
    <property type="match status" value="1"/>
</dbReference>
<evidence type="ECO:0000313" key="6">
    <source>
        <dbReference type="EMBL" id="CAE8657244.1"/>
    </source>
</evidence>
<evidence type="ECO:0000256" key="4">
    <source>
        <dbReference type="SAM" id="MobiDB-lite"/>
    </source>
</evidence>
<dbReference type="PANTHER" id="PTHR12378:SF9">
    <property type="entry name" value="OS06G0107000 PROTEIN"/>
    <property type="match status" value="1"/>
</dbReference>
<reference evidence="7" key="1">
    <citation type="submission" date="2021-02" db="EMBL/GenBank/DDBJ databases">
        <authorList>
            <person name="Dougan E. K."/>
            <person name="Rhodes N."/>
            <person name="Thang M."/>
            <person name="Chan C."/>
        </authorList>
    </citation>
    <scope>NUCLEOTIDE SEQUENCE</scope>
</reference>
<evidence type="ECO:0000256" key="2">
    <source>
        <dbReference type="ARBA" id="ARBA00022670"/>
    </source>
</evidence>